<proteinExistence type="predicted"/>
<organism evidence="1 2">
    <name type="scientific">Azoarcus indigens</name>
    <dbReference type="NCBI Taxonomy" id="29545"/>
    <lineage>
        <taxon>Bacteria</taxon>
        <taxon>Pseudomonadati</taxon>
        <taxon>Pseudomonadota</taxon>
        <taxon>Betaproteobacteria</taxon>
        <taxon>Rhodocyclales</taxon>
        <taxon>Zoogloeaceae</taxon>
        <taxon>Azoarcus</taxon>
    </lineage>
</organism>
<dbReference type="RefSeq" id="WP_246034867.1">
    <property type="nucleotide sequence ID" value="NZ_SNVV01000018.1"/>
</dbReference>
<sequence>MRALVVGADRVDAIRAELERAAHLGVSRTEHWSGRHVGDKRRPIPIDTRLVVVLCDRINHDLLYSVRRQAASRGLPVVYCRHSLVDMRDKLARVVPGATECAAAGCPVEMQRKGKAN</sequence>
<comment type="caution">
    <text evidence="1">The sequence shown here is derived from an EMBL/GenBank/DDBJ whole genome shotgun (WGS) entry which is preliminary data.</text>
</comment>
<dbReference type="EMBL" id="SNVV01000018">
    <property type="protein sequence ID" value="TDN47705.1"/>
    <property type="molecule type" value="Genomic_DNA"/>
</dbReference>
<evidence type="ECO:0008006" key="3">
    <source>
        <dbReference type="Google" id="ProtNLM"/>
    </source>
</evidence>
<name>A0A4R6DRH7_9RHOO</name>
<reference evidence="1 2" key="1">
    <citation type="submission" date="2019-03" db="EMBL/GenBank/DDBJ databases">
        <title>Genomic Encyclopedia of Type Strains, Phase IV (KMG-IV): sequencing the most valuable type-strain genomes for metagenomic binning, comparative biology and taxonomic classification.</title>
        <authorList>
            <person name="Goeker M."/>
        </authorList>
    </citation>
    <scope>NUCLEOTIDE SEQUENCE [LARGE SCALE GENOMIC DNA]</scope>
    <source>
        <strain evidence="1 2">DSM 12121</strain>
    </source>
</reference>
<gene>
    <name evidence="1" type="ORF">C7389_11814</name>
</gene>
<protein>
    <recommendedName>
        <fullName evidence="3">DUF2325 domain-containing protein</fullName>
    </recommendedName>
</protein>
<dbReference type="Proteomes" id="UP000295129">
    <property type="component" value="Unassembled WGS sequence"/>
</dbReference>
<evidence type="ECO:0000313" key="1">
    <source>
        <dbReference type="EMBL" id="TDN47705.1"/>
    </source>
</evidence>
<evidence type="ECO:0000313" key="2">
    <source>
        <dbReference type="Proteomes" id="UP000295129"/>
    </source>
</evidence>
<keyword evidence="2" id="KW-1185">Reference proteome</keyword>
<dbReference type="AlphaFoldDB" id="A0A4R6DRH7"/>
<accession>A0A4R6DRH7</accession>